<evidence type="ECO:0000313" key="10">
    <source>
        <dbReference type="EMBL" id="CED72368.1"/>
    </source>
</evidence>
<feature type="transmembrane region" description="Helical" evidence="9">
    <location>
        <begin position="134"/>
        <end position="153"/>
    </location>
</feature>
<evidence type="ECO:0000256" key="4">
    <source>
        <dbReference type="ARBA" id="ARBA00022692"/>
    </source>
</evidence>
<feature type="transmembrane region" description="Helical" evidence="9">
    <location>
        <begin position="65"/>
        <end position="90"/>
    </location>
</feature>
<evidence type="ECO:0000256" key="9">
    <source>
        <dbReference type="SAM" id="Phobius"/>
    </source>
</evidence>
<evidence type="ECO:0000256" key="3">
    <source>
        <dbReference type="ARBA" id="ARBA00022475"/>
    </source>
</evidence>
<reference evidence="11" key="1">
    <citation type="submission" date="2014-09" db="EMBL/GenBank/DDBJ databases">
        <authorList>
            <person name="Hjerde E."/>
        </authorList>
    </citation>
    <scope>NUCLEOTIDE SEQUENCE [LARGE SCALE GENOMIC DNA]</scope>
    <source>
        <strain evidence="11">06/09/139</strain>
    </source>
</reference>
<comment type="subcellular location">
    <subcellularLocation>
        <location evidence="8">Cell inner membrane</location>
    </subcellularLocation>
    <subcellularLocation>
        <location evidence="1">Cell membrane</location>
        <topology evidence="1">Multi-pass membrane protein</topology>
    </subcellularLocation>
</comment>
<dbReference type="PANTHER" id="PTHR37484:SF1">
    <property type="entry name" value="ROD SHAPE-DETERMINING PROTEIN MRED"/>
    <property type="match status" value="1"/>
</dbReference>
<dbReference type="GO" id="GO:0005886">
    <property type="term" value="C:plasma membrane"/>
    <property type="evidence" value="ECO:0007669"/>
    <property type="project" value="UniProtKB-SubCell"/>
</dbReference>
<keyword evidence="4 9" id="KW-0812">Transmembrane</keyword>
<dbReference type="EMBL" id="LN554846">
    <property type="protein sequence ID" value="CED72368.1"/>
    <property type="molecule type" value="Genomic_DNA"/>
</dbReference>
<dbReference type="GO" id="GO:0008360">
    <property type="term" value="P:regulation of cell shape"/>
    <property type="evidence" value="ECO:0007669"/>
    <property type="project" value="UniProtKB-UniRule"/>
</dbReference>
<gene>
    <name evidence="10" type="primary">mreD</name>
    <name evidence="10" type="ORF">AWOD_I_2310</name>
</gene>
<comment type="function">
    <text evidence="8">Involved in formation of the rod shape of the cell. May also contribute to regulation of formation of penicillin-binding proteins.</text>
</comment>
<keyword evidence="8" id="KW-0997">Cell inner membrane</keyword>
<dbReference type="AlphaFoldDB" id="A0A090ISU2"/>
<keyword evidence="5 8" id="KW-0133">Cell shape</keyword>
<evidence type="ECO:0000256" key="2">
    <source>
        <dbReference type="ARBA" id="ARBA00007776"/>
    </source>
</evidence>
<feature type="transmembrane region" description="Helical" evidence="9">
    <location>
        <begin position="35"/>
        <end position="53"/>
    </location>
</feature>
<protein>
    <recommendedName>
        <fullName evidence="8">Rod shape-determining protein MreD</fullName>
    </recommendedName>
</protein>
<proteinExistence type="inferred from homology"/>
<evidence type="ECO:0000256" key="7">
    <source>
        <dbReference type="ARBA" id="ARBA00023136"/>
    </source>
</evidence>
<accession>A0A090ISU2</accession>
<keyword evidence="7 8" id="KW-0472">Membrane</keyword>
<dbReference type="InterPro" id="IPR026034">
    <property type="entry name" value="MreD_proteobac"/>
</dbReference>
<evidence type="ECO:0000256" key="8">
    <source>
        <dbReference type="PIRNR" id="PIRNR018472"/>
    </source>
</evidence>
<organism evidence="10 11">
    <name type="scientific">Aliivibrio wodanis</name>
    <dbReference type="NCBI Taxonomy" id="80852"/>
    <lineage>
        <taxon>Bacteria</taxon>
        <taxon>Pseudomonadati</taxon>
        <taxon>Pseudomonadota</taxon>
        <taxon>Gammaproteobacteria</taxon>
        <taxon>Vibrionales</taxon>
        <taxon>Vibrionaceae</taxon>
        <taxon>Aliivibrio</taxon>
    </lineage>
</organism>
<dbReference type="Pfam" id="PF04093">
    <property type="entry name" value="MreD"/>
    <property type="match status" value="1"/>
</dbReference>
<evidence type="ECO:0000256" key="1">
    <source>
        <dbReference type="ARBA" id="ARBA00004651"/>
    </source>
</evidence>
<dbReference type="PATRIC" id="fig|80852.17.peg.2389"/>
<keyword evidence="3 8" id="KW-1003">Cell membrane</keyword>
<evidence type="ECO:0000313" key="11">
    <source>
        <dbReference type="Proteomes" id="UP000032427"/>
    </source>
</evidence>
<comment type="similarity">
    <text evidence="2 8">Belongs to the MreD family.</text>
</comment>
<dbReference type="STRING" id="80852.AWOD_I_2310"/>
<keyword evidence="11" id="KW-1185">Reference proteome</keyword>
<dbReference type="NCBIfam" id="NF008282">
    <property type="entry name" value="PRK11060.1"/>
    <property type="match status" value="1"/>
</dbReference>
<dbReference type="NCBIfam" id="TIGR03426">
    <property type="entry name" value="shape_MreD"/>
    <property type="match status" value="1"/>
</dbReference>
<evidence type="ECO:0000256" key="6">
    <source>
        <dbReference type="ARBA" id="ARBA00022989"/>
    </source>
</evidence>
<dbReference type="InterPro" id="IPR007227">
    <property type="entry name" value="Cell_shape_determining_MreD"/>
</dbReference>
<evidence type="ECO:0000256" key="5">
    <source>
        <dbReference type="ARBA" id="ARBA00022960"/>
    </source>
</evidence>
<dbReference type="GeneID" id="28541896"/>
<sequence>MASSHLMRGRIIIWLSFLIALTLQAAPWPGTLEVLRPSWIILVTFYWVLALPHRVNVGTAMLLGVLWDLLLGTTLGIRGMTMAILVYLVAANFKVLRNLALWQQAAIFSGLTLLGKILEFMGEFLVHDVSFNAHFLWAGVLNFILWPWLFLLMRRVRRHWSIR</sequence>
<name>A0A090ISU2_9GAMM</name>
<dbReference type="PANTHER" id="PTHR37484">
    <property type="entry name" value="ROD SHAPE-DETERMINING PROTEIN MRED"/>
    <property type="match status" value="1"/>
</dbReference>
<dbReference type="OrthoDB" id="6647425at2"/>
<dbReference type="PIRSF" id="PIRSF018472">
    <property type="entry name" value="MreD_proteobac"/>
    <property type="match status" value="1"/>
</dbReference>
<dbReference type="KEGG" id="awd:AWOD_I_2310"/>
<keyword evidence="6 9" id="KW-1133">Transmembrane helix</keyword>
<dbReference type="HOGENOM" id="CLU_119315_0_1_6"/>
<dbReference type="Proteomes" id="UP000032427">
    <property type="component" value="Chromosome 1"/>
</dbReference>